<dbReference type="GO" id="GO:0016740">
    <property type="term" value="F:transferase activity"/>
    <property type="evidence" value="ECO:0007669"/>
    <property type="project" value="UniProtKB-KW"/>
</dbReference>
<dbReference type="NCBIfam" id="TIGR03725">
    <property type="entry name" value="T6A_YeaZ"/>
    <property type="match status" value="1"/>
</dbReference>
<evidence type="ECO:0000259" key="1">
    <source>
        <dbReference type="Pfam" id="PF00814"/>
    </source>
</evidence>
<gene>
    <name evidence="2" type="primary">tsaB</name>
    <name evidence="2" type="ORF">C0187_03370</name>
</gene>
<reference evidence="2 3" key="1">
    <citation type="submission" date="2018-01" db="EMBL/GenBank/DDBJ databases">
        <title>Metagenomic assembled genomes from two thermal pools in the Uzon Caldera, Kamchatka, Russia.</title>
        <authorList>
            <person name="Wilkins L."/>
            <person name="Ettinger C."/>
        </authorList>
    </citation>
    <scope>NUCLEOTIDE SEQUENCE [LARGE SCALE GENOMIC DNA]</scope>
    <source>
        <strain evidence="2">ZAV-05</strain>
    </source>
</reference>
<organism evidence="2 3">
    <name type="scientific">Calditerrivibrio nitroreducens</name>
    <dbReference type="NCBI Taxonomy" id="477976"/>
    <lineage>
        <taxon>Bacteria</taxon>
        <taxon>Pseudomonadati</taxon>
        <taxon>Deferribacterota</taxon>
        <taxon>Deferribacteres</taxon>
        <taxon>Deferribacterales</taxon>
        <taxon>Calditerrivibrionaceae</taxon>
    </lineage>
</organism>
<dbReference type="InterPro" id="IPR043129">
    <property type="entry name" value="ATPase_NBD"/>
</dbReference>
<comment type="caution">
    <text evidence="2">The sequence shown here is derived from an EMBL/GenBank/DDBJ whole genome shotgun (WGS) entry which is preliminary data.</text>
</comment>
<name>A0A2J6WMQ7_9BACT</name>
<dbReference type="Pfam" id="PF00814">
    <property type="entry name" value="TsaD"/>
    <property type="match status" value="1"/>
</dbReference>
<sequence>MVRLLLDTTSQYVSLAISKDQNIIFKVFLNAANRISEKLIDIIEQSLNIASLQLKNIDEFIVVTGPGSFTGIRVGVSVAQGVAVSISKPVYGISILDAFALADDKKTKKIALKLRGKEYVCKEYDFTKMVFSDYYTIYENEITNDIDFIRYHNIYSCLTNKMLENFKTEPIPFYFKKSEAEIQFDKKSC</sequence>
<accession>A0A2J6WMQ7</accession>
<dbReference type="Gene3D" id="3.30.420.40">
    <property type="match status" value="1"/>
</dbReference>
<keyword evidence="2" id="KW-0808">Transferase</keyword>
<dbReference type="SUPFAM" id="SSF53067">
    <property type="entry name" value="Actin-like ATPase domain"/>
    <property type="match status" value="1"/>
</dbReference>
<proteinExistence type="predicted"/>
<dbReference type="InterPro" id="IPR000905">
    <property type="entry name" value="Gcp-like_dom"/>
</dbReference>
<dbReference type="InterPro" id="IPR022496">
    <property type="entry name" value="T6A_TsaB"/>
</dbReference>
<dbReference type="Proteomes" id="UP000242881">
    <property type="component" value="Unassembled WGS sequence"/>
</dbReference>
<feature type="domain" description="Gcp-like" evidence="1">
    <location>
        <begin position="31"/>
        <end position="111"/>
    </location>
</feature>
<dbReference type="RefSeq" id="WP_424605493.1">
    <property type="nucleotide sequence ID" value="NZ_JBNAVA010000004.1"/>
</dbReference>
<protein>
    <submittedName>
        <fullName evidence="2">tRNA (Adenosine(37)-N6)-threonylcarbamoyltransferase complex dimerization subunit type 1 TsaB</fullName>
    </submittedName>
</protein>
<dbReference type="AlphaFoldDB" id="A0A2J6WMQ7"/>
<dbReference type="GO" id="GO:0002949">
    <property type="term" value="P:tRNA threonylcarbamoyladenosine modification"/>
    <property type="evidence" value="ECO:0007669"/>
    <property type="project" value="InterPro"/>
</dbReference>
<dbReference type="EMBL" id="PNIN01000037">
    <property type="protein sequence ID" value="PMP71682.1"/>
    <property type="molecule type" value="Genomic_DNA"/>
</dbReference>
<evidence type="ECO:0000313" key="2">
    <source>
        <dbReference type="EMBL" id="PMP71682.1"/>
    </source>
</evidence>
<evidence type="ECO:0000313" key="3">
    <source>
        <dbReference type="Proteomes" id="UP000242881"/>
    </source>
</evidence>